<gene>
    <name evidence="20" type="ORF">CRE_08974</name>
</gene>
<evidence type="ECO:0000256" key="3">
    <source>
        <dbReference type="ARBA" id="ARBA00022500"/>
    </source>
</evidence>
<comment type="subunit">
    <text evidence="15">Interacts with odr-4.</text>
</comment>
<comment type="function">
    <text evidence="13">An odorant receptor which affects chemotaxis to the volatile odorant diacetyl. Specifies AWA neuronal cell fate via the odr-7 pathway.</text>
</comment>
<dbReference type="HOGENOM" id="CLU_036335_2_1_1"/>
<keyword evidence="4" id="KW-0716">Sensory transduction</keyword>
<evidence type="ECO:0000256" key="6">
    <source>
        <dbReference type="ARBA" id="ARBA00022725"/>
    </source>
</evidence>
<feature type="transmembrane region" description="Helical" evidence="19">
    <location>
        <begin position="40"/>
        <end position="64"/>
    </location>
</feature>
<dbReference type="FunFam" id="1.20.1070.10:FF:000128">
    <property type="entry name" value="Seven TM Receptor"/>
    <property type="match status" value="1"/>
</dbReference>
<evidence type="ECO:0000256" key="10">
    <source>
        <dbReference type="ARBA" id="ARBA00023170"/>
    </source>
</evidence>
<protein>
    <recommendedName>
        <fullName evidence="16">Serpentine receptor class r-10</fullName>
    </recommendedName>
    <alternativeName>
        <fullName evidence="17">Odorant response abnormal protein 10</fullName>
    </alternativeName>
    <alternativeName>
        <fullName evidence="18">Olfactory receptor 10</fullName>
    </alternativeName>
</protein>
<keyword evidence="3" id="KW-0145">Chemotaxis</keyword>
<dbReference type="STRING" id="31234.E3LIK1"/>
<name>E3LIK1_CAERE</name>
<evidence type="ECO:0000313" key="21">
    <source>
        <dbReference type="Proteomes" id="UP000008281"/>
    </source>
</evidence>
<feature type="transmembrane region" description="Helical" evidence="19">
    <location>
        <begin position="199"/>
        <end position="223"/>
    </location>
</feature>
<feature type="transmembrane region" description="Helical" evidence="19">
    <location>
        <begin position="84"/>
        <end position="109"/>
    </location>
</feature>
<evidence type="ECO:0000256" key="2">
    <source>
        <dbReference type="ARBA" id="ARBA00022475"/>
    </source>
</evidence>
<evidence type="ECO:0000313" key="20">
    <source>
        <dbReference type="EMBL" id="EFO94877.1"/>
    </source>
</evidence>
<dbReference type="GO" id="GO:0038022">
    <property type="term" value="F:G protein-coupled olfactory receptor activity"/>
    <property type="evidence" value="ECO:0007669"/>
    <property type="project" value="TreeGrafter"/>
</dbReference>
<accession>E3LIK1</accession>
<feature type="transmembrane region" description="Helical" evidence="19">
    <location>
        <begin position="244"/>
        <end position="268"/>
    </location>
</feature>
<evidence type="ECO:0000256" key="4">
    <source>
        <dbReference type="ARBA" id="ARBA00022606"/>
    </source>
</evidence>
<evidence type="ECO:0000256" key="16">
    <source>
        <dbReference type="ARBA" id="ARBA00067967"/>
    </source>
</evidence>
<dbReference type="InterPro" id="IPR019428">
    <property type="entry name" value="7TM_GPCR_serpentine_rcpt_Str"/>
</dbReference>
<keyword evidence="6" id="KW-0552">Olfaction</keyword>
<comment type="subcellular location">
    <subcellularLocation>
        <location evidence="1">Cell projection</location>
        <location evidence="1">Cilium membrane</location>
        <topology evidence="1">Multi-pass membrane protein</topology>
    </subcellularLocation>
</comment>
<evidence type="ECO:0000256" key="5">
    <source>
        <dbReference type="ARBA" id="ARBA00022692"/>
    </source>
</evidence>
<dbReference type="eggNOG" id="ENOG502TFT3">
    <property type="taxonomic scope" value="Eukaryota"/>
</dbReference>
<evidence type="ECO:0000256" key="11">
    <source>
        <dbReference type="ARBA" id="ARBA00023180"/>
    </source>
</evidence>
<dbReference type="GO" id="GO:0060170">
    <property type="term" value="C:ciliary membrane"/>
    <property type="evidence" value="ECO:0007669"/>
    <property type="project" value="UniProtKB-SubCell"/>
</dbReference>
<dbReference type="OrthoDB" id="5792434at2759"/>
<keyword evidence="2" id="KW-1003">Cell membrane</keyword>
<evidence type="ECO:0000256" key="8">
    <source>
        <dbReference type="ARBA" id="ARBA00023069"/>
    </source>
</evidence>
<dbReference type="AlphaFoldDB" id="E3LIK1"/>
<evidence type="ECO:0000256" key="18">
    <source>
        <dbReference type="ARBA" id="ARBA00082489"/>
    </source>
</evidence>
<sequence length="327" mass="37268">MYHSIHIIQFISFLVSQFTNAVLLYLIYTKTQKTFGQYRYLMVAFSIYAIIYNYVDLLTQPLVLIEEQMYAVVNHGPLRYYPTAGYVLICMFGGSFGMCISLLSTQFFYRYLALCRPNVLVRLEGPKLSLIFIPPFLLSVAWFLFCLFGLEMSSEKQQILKIPLEEKYAEDSFRVTFVSSLYWQRDQDGMTHWNIRDCIGTAGLSGLMSMCCLTILFCGVKTYKKMNDVEGSMSHRTKELNRQLFITLSLQTLLPFLLMYIPVGLLFFLPLFEANIGFLGPTAAASTASYPAIEPLIAIFCITTFRKSLICYKRDGKVSSTAAISTA</sequence>
<proteinExistence type="inferred from homology"/>
<dbReference type="GO" id="GO:0006935">
    <property type="term" value="P:chemotaxis"/>
    <property type="evidence" value="ECO:0007669"/>
    <property type="project" value="UniProtKB-KW"/>
</dbReference>
<evidence type="ECO:0000256" key="12">
    <source>
        <dbReference type="ARBA" id="ARBA00023273"/>
    </source>
</evidence>
<dbReference type="Proteomes" id="UP000008281">
    <property type="component" value="Unassembled WGS sequence"/>
</dbReference>
<dbReference type="InParanoid" id="E3LIK1"/>
<dbReference type="GO" id="GO:0042048">
    <property type="term" value="P:olfactory behavior"/>
    <property type="evidence" value="ECO:0007669"/>
    <property type="project" value="TreeGrafter"/>
</dbReference>
<feature type="transmembrane region" description="Helical" evidence="19">
    <location>
        <begin position="130"/>
        <end position="150"/>
    </location>
</feature>
<comment type="similarity">
    <text evidence="14">Belongs to the nematode receptor-like protein str family.</text>
</comment>
<keyword evidence="7 19" id="KW-1133">Transmembrane helix</keyword>
<keyword evidence="11" id="KW-0325">Glycoprotein</keyword>
<organism evidence="21">
    <name type="scientific">Caenorhabditis remanei</name>
    <name type="common">Caenorhabditis vulgaris</name>
    <dbReference type="NCBI Taxonomy" id="31234"/>
    <lineage>
        <taxon>Eukaryota</taxon>
        <taxon>Metazoa</taxon>
        <taxon>Ecdysozoa</taxon>
        <taxon>Nematoda</taxon>
        <taxon>Chromadorea</taxon>
        <taxon>Rhabditida</taxon>
        <taxon>Rhabditina</taxon>
        <taxon>Rhabditomorpha</taxon>
        <taxon>Rhabditoidea</taxon>
        <taxon>Rhabditidae</taxon>
        <taxon>Peloderinae</taxon>
        <taxon>Caenorhabditis</taxon>
    </lineage>
</organism>
<dbReference type="SUPFAM" id="SSF81321">
    <property type="entry name" value="Family A G protein-coupled receptor-like"/>
    <property type="match status" value="1"/>
</dbReference>
<evidence type="ECO:0000256" key="1">
    <source>
        <dbReference type="ARBA" id="ARBA00004272"/>
    </source>
</evidence>
<feature type="transmembrane region" description="Helical" evidence="19">
    <location>
        <begin position="6"/>
        <end position="28"/>
    </location>
</feature>
<evidence type="ECO:0000256" key="7">
    <source>
        <dbReference type="ARBA" id="ARBA00022989"/>
    </source>
</evidence>
<keyword evidence="9 19" id="KW-0472">Membrane</keyword>
<keyword evidence="5 19" id="KW-0812">Transmembrane</keyword>
<evidence type="ECO:0000256" key="15">
    <source>
        <dbReference type="ARBA" id="ARBA00064300"/>
    </source>
</evidence>
<dbReference type="Gene3D" id="1.20.1070.10">
    <property type="entry name" value="Rhodopsin 7-helix transmembrane proteins"/>
    <property type="match status" value="1"/>
</dbReference>
<evidence type="ECO:0000256" key="19">
    <source>
        <dbReference type="SAM" id="Phobius"/>
    </source>
</evidence>
<keyword evidence="10" id="KW-0675">Receptor</keyword>
<dbReference type="PANTHER" id="PTHR22943:SF50">
    <property type="entry name" value="SEVEN TM RECEPTOR"/>
    <property type="match status" value="1"/>
</dbReference>
<feature type="transmembrane region" description="Helical" evidence="19">
    <location>
        <begin position="288"/>
        <end position="305"/>
    </location>
</feature>
<dbReference type="Pfam" id="PF10326">
    <property type="entry name" value="7TM_GPCR_Str"/>
    <property type="match status" value="1"/>
</dbReference>
<dbReference type="OMA" id="NHGPLRY"/>
<keyword evidence="8" id="KW-0969">Cilium</keyword>
<evidence type="ECO:0000256" key="13">
    <source>
        <dbReference type="ARBA" id="ARBA00054965"/>
    </source>
</evidence>
<keyword evidence="12" id="KW-0966">Cell projection</keyword>
<evidence type="ECO:0000256" key="9">
    <source>
        <dbReference type="ARBA" id="ARBA00023136"/>
    </source>
</evidence>
<evidence type="ECO:0000256" key="17">
    <source>
        <dbReference type="ARBA" id="ARBA00078653"/>
    </source>
</evidence>
<evidence type="ECO:0000256" key="14">
    <source>
        <dbReference type="ARBA" id="ARBA00061678"/>
    </source>
</evidence>
<dbReference type="PANTHER" id="PTHR22943">
    <property type="entry name" value="7-TRANSMEMBRANE DOMAIN RECEPTOR C.ELEGANS"/>
    <property type="match status" value="1"/>
</dbReference>
<reference evidence="20" key="1">
    <citation type="submission" date="2007-07" db="EMBL/GenBank/DDBJ databases">
        <title>PCAP assembly of the Caenorhabditis remanei genome.</title>
        <authorList>
            <consortium name="The Caenorhabditis remanei Sequencing Consortium"/>
            <person name="Wilson R.K."/>
        </authorList>
    </citation>
    <scope>NUCLEOTIDE SEQUENCE [LARGE SCALE GENOMIC DNA]</scope>
    <source>
        <strain evidence="20">PB4641</strain>
    </source>
</reference>
<dbReference type="EMBL" id="DS268409">
    <property type="protein sequence ID" value="EFO94877.1"/>
    <property type="molecule type" value="Genomic_DNA"/>
</dbReference>
<keyword evidence="21" id="KW-1185">Reference proteome</keyword>